<evidence type="ECO:0000313" key="2">
    <source>
        <dbReference type="EMBL" id="MDH5829797.1"/>
    </source>
</evidence>
<evidence type="ECO:0000313" key="3">
    <source>
        <dbReference type="Proteomes" id="UP001156831"/>
    </source>
</evidence>
<gene>
    <name evidence="2" type="ORF">QFW80_04595</name>
</gene>
<sequence>MDIATLSVRVTDDGAKVATGNLEKLAQAGDKAAVATQAQGKAYKQTALSAAQLTAAQRQLPMQFTDIATGLASGQKPLQVLLQQGGQLKDAFGGVGAALRATASYVVGLINPFTLAAGAVGGLVLAFTQMEERQNSIDRALILTGRYSREAADALRDYSRELDGIAGVTAGSAARAIAEVAATGRFTAEQFRTVTTAAETWRVATGTAVEDTVKQFARLQDDPVKAVLELNRTYNFLTESTYDQIRALQAQGRDVDAATKAIEAYANAINTRAPRIAAEVGAISSAFRGLGRIAGETWDQVVEGMDNALDQMIARAGQFGGLPGLLLQSSALGLQRAGGRGGSDRPDFSNVTTGPIVDSARAIADQDWQRSAIRYATEREKLERDIAEARRQGTAAGRSEAEIQARIAAIQADYARRGARSGGRQARGAKLPDFSRKAAEELREMVAATTAARDSFEAMAASLAGPVAEAAYRFSVDQERLNELARKGEIAAGALATAQANLRREYEAEAEAIDRRLNPQREIIAGLEEEVRWLQASAVEQYRLTAARMAGATATDAQVASIADLLQTRDQLMEAEYRWQQFGGTISDSLFDIVTGAESATEALRNLFDNLAAQVTRNISDDWADSITGWLKGASSGGGGGSGGGWVNALWSLFGGGNAGWGWSEGGYTGDGGKREVAGLVHRGEYVIPADATRRLGRGMLDQIANGRMPGYSGPPQVHQVIQVQGLMTRETPTQIARKSAAEMRTATARLG</sequence>
<evidence type="ECO:0000259" key="1">
    <source>
        <dbReference type="Pfam" id="PF06791"/>
    </source>
</evidence>
<accession>A0ABT6JGX5</accession>
<dbReference type="Proteomes" id="UP001156831">
    <property type="component" value="Unassembled WGS sequence"/>
</dbReference>
<dbReference type="Pfam" id="PF06791">
    <property type="entry name" value="TMP_2"/>
    <property type="match status" value="1"/>
</dbReference>
<proteinExistence type="predicted"/>
<dbReference type="InterPro" id="IPR009628">
    <property type="entry name" value="Phage_tape_measure_N"/>
</dbReference>
<dbReference type="RefSeq" id="WP_280600154.1">
    <property type="nucleotide sequence ID" value="NZ_JARXRN010000020.1"/>
</dbReference>
<comment type="caution">
    <text evidence="2">The sequence shown here is derived from an EMBL/GenBank/DDBJ whole genome shotgun (WGS) entry which is preliminary data.</text>
</comment>
<feature type="domain" description="Bacteriophage tail tape measure N-terminal" evidence="1">
    <location>
        <begin position="42"/>
        <end position="246"/>
    </location>
</feature>
<dbReference type="EMBL" id="JARXRN010000020">
    <property type="protein sequence ID" value="MDH5829797.1"/>
    <property type="molecule type" value="Genomic_DNA"/>
</dbReference>
<reference evidence="2 3" key="1">
    <citation type="submission" date="2023-04" db="EMBL/GenBank/DDBJ databases">
        <title>Luteimonas sp. M1R5S18.</title>
        <authorList>
            <person name="Sun J.-Q."/>
        </authorList>
    </citation>
    <scope>NUCLEOTIDE SEQUENCE [LARGE SCALE GENOMIC DNA]</scope>
    <source>
        <strain evidence="2 3">M1R5S18</strain>
    </source>
</reference>
<name>A0ABT6JGX5_9GAMM</name>
<protein>
    <submittedName>
        <fullName evidence="2">Phage tail length tape measure family protein</fullName>
    </submittedName>
</protein>
<organism evidence="2 3">
    <name type="scientific">Luteimonas rhizosphaericola</name>
    <dbReference type="NCBI Taxonomy" id="3042024"/>
    <lineage>
        <taxon>Bacteria</taxon>
        <taxon>Pseudomonadati</taxon>
        <taxon>Pseudomonadota</taxon>
        <taxon>Gammaproteobacteria</taxon>
        <taxon>Lysobacterales</taxon>
        <taxon>Lysobacteraceae</taxon>
        <taxon>Luteimonas</taxon>
    </lineage>
</organism>
<keyword evidence="3" id="KW-1185">Reference proteome</keyword>